<dbReference type="SUPFAM" id="SSF56112">
    <property type="entry name" value="Protein kinase-like (PK-like)"/>
    <property type="match status" value="1"/>
</dbReference>
<dbReference type="EMBL" id="AP018827">
    <property type="protein sequence ID" value="BBF81224.1"/>
    <property type="molecule type" value="Genomic_DNA"/>
</dbReference>
<dbReference type="AlphaFoldDB" id="A0A3G9G802"/>
<dbReference type="GO" id="GO:0016740">
    <property type="term" value="F:transferase activity"/>
    <property type="evidence" value="ECO:0007669"/>
    <property type="project" value="UniProtKB-KW"/>
</dbReference>
<feature type="region of interest" description="Disordered" evidence="1">
    <location>
        <begin position="40"/>
        <end position="60"/>
    </location>
</feature>
<proteinExistence type="predicted"/>
<evidence type="ECO:0000313" key="4">
    <source>
        <dbReference type="Proteomes" id="UP000278756"/>
    </source>
</evidence>
<evidence type="ECO:0000256" key="1">
    <source>
        <dbReference type="SAM" id="MobiDB-lite"/>
    </source>
</evidence>
<name>A0A3G9G802_9CAUL</name>
<gene>
    <name evidence="3" type="ORF">EM6_1821</name>
</gene>
<evidence type="ECO:0000259" key="2">
    <source>
        <dbReference type="Pfam" id="PF01636"/>
    </source>
</evidence>
<dbReference type="Proteomes" id="UP000278756">
    <property type="component" value="Chromosome 1"/>
</dbReference>
<dbReference type="InterPro" id="IPR011009">
    <property type="entry name" value="Kinase-like_dom_sf"/>
</dbReference>
<dbReference type="Gene3D" id="3.90.1200.10">
    <property type="match status" value="1"/>
</dbReference>
<dbReference type="RefSeq" id="WP_126422146.1">
    <property type="nucleotide sequence ID" value="NZ_AP018827.1"/>
</dbReference>
<dbReference type="NCBIfam" id="NF045698">
    <property type="entry name" value="MurGlcNAcKinAmgK"/>
    <property type="match status" value="1"/>
</dbReference>
<keyword evidence="3" id="KW-0808">Transferase</keyword>
<sequence length="357" mass="39954">MTDREDLRVRFLQQAGLDEARRDPLPGDASTRRYERLTRSDGSTLMLMDQPPTGAQPCPPDASIEDRQRLGYFAQTRLSAGDLTAFVGAASYLSARGFSAPTVYESDLDNGLILHEDLGNALFARLIEEGEHEAPLYLSAVSVLAKLHEAPPPAKVGDWPLLTYDALALKTGADLFLEWLPQYDPGLRFSEQARVDWDGLWAPLRAEAEAGASVFIHRDYHAENLLWLGGHEGVARVGLIDFQDCLKAHPAWDLHSLLQDARRDVSPEVEALCLEHYFSLRPEQNREAFMRLYTALAALNQARILGVFARLVTRDHKPRYEAFMPRMWRHLGRNLTAPALAGVRNWFMANGLGGRIA</sequence>
<feature type="domain" description="Aminoglycoside phosphotransferase" evidence="2">
    <location>
        <begin position="24"/>
        <end position="278"/>
    </location>
</feature>
<dbReference type="Pfam" id="PF01636">
    <property type="entry name" value="APH"/>
    <property type="match status" value="1"/>
</dbReference>
<accession>A0A3G9G802</accession>
<dbReference type="InterPro" id="IPR002575">
    <property type="entry name" value="Aminoglycoside_PTrfase"/>
</dbReference>
<dbReference type="Gene3D" id="3.30.200.20">
    <property type="entry name" value="Phosphorylase Kinase, domain 1"/>
    <property type="match status" value="1"/>
</dbReference>
<reference evidence="4" key="2">
    <citation type="journal article" date="2017" name="Plant Physiol. Biochem.">
        <title>Differential oxidative and antioxidative response of duckweed Lemna minor toward plant growth promoting/inhibiting bacteria.</title>
        <authorList>
            <person name="Ishizawa H."/>
            <person name="Kuroda M."/>
            <person name="Morikawa M."/>
            <person name="Ike M."/>
        </authorList>
    </citation>
    <scope>NUCLEOTIDE SEQUENCE [LARGE SCALE GENOMIC DNA]</scope>
    <source>
        <strain evidence="4">M6</strain>
    </source>
</reference>
<protein>
    <submittedName>
        <fullName evidence="3">Predicted phosphotransferase</fullName>
    </submittedName>
</protein>
<organism evidence="3 4">
    <name type="scientific">Asticcacaulis excentricus</name>
    <dbReference type="NCBI Taxonomy" id="78587"/>
    <lineage>
        <taxon>Bacteria</taxon>
        <taxon>Pseudomonadati</taxon>
        <taxon>Pseudomonadota</taxon>
        <taxon>Alphaproteobacteria</taxon>
        <taxon>Caulobacterales</taxon>
        <taxon>Caulobacteraceae</taxon>
        <taxon>Asticcacaulis</taxon>
    </lineage>
</organism>
<evidence type="ECO:0000313" key="3">
    <source>
        <dbReference type="EMBL" id="BBF81224.1"/>
    </source>
</evidence>
<reference evidence="4" key="1">
    <citation type="journal article" date="2017" name="Biotechnol. Biofuels">
        <title>Evaluation of environmental bacterial communities as a factor affecting the growth of duckweed Lemna minor.</title>
        <authorList>
            <person name="Ishizawa H."/>
            <person name="Kuroda M."/>
            <person name="Morikawa M."/>
            <person name="Ike M."/>
        </authorList>
    </citation>
    <scope>NUCLEOTIDE SEQUENCE [LARGE SCALE GENOMIC DNA]</scope>
    <source>
        <strain evidence="4">M6</strain>
    </source>
</reference>
<dbReference type="OrthoDB" id="9809275at2"/>